<dbReference type="InterPro" id="IPR015943">
    <property type="entry name" value="WD40/YVTN_repeat-like_dom_sf"/>
</dbReference>
<dbReference type="InterPro" id="IPR046351">
    <property type="entry name" value="UTP4"/>
</dbReference>
<dbReference type="InterPro" id="IPR036322">
    <property type="entry name" value="WD40_repeat_dom_sf"/>
</dbReference>
<sequence>GSYASNGGAIWDVAVDEERKLLAVSTESGAIPIFSLGGVGSTTLTRLGELKGEYQNRKKGGNRALSVCFGMAKDAAAGQTYRTVFSGNDSGVISEWRVEIKEAEDGSIALGNTVCVSDSMRILPHTNAGGGVLVWTIKALSADRIVSGDSSGCLTLWDVDKHVQLQRIREHQADILCMTVRRSSENRDLAIFTTGVDAKISKFAETANGDLTVKTSYFVNRRDVNAISLHPQREILVCGGNDGQLVVTSTKAQFTPTKLPHFHGLASSPLGGGVVHCSSSTRLVLTVWRNSMKIWYIPPKTPPAGSVSSGESADLAVGVQTPSNMAPVCLQEIALSSPDHITASELSRDGDLIVCCTPNGGVRFFSFDIADVDLTRIGAVGDLTSVTALCLDDTVSSDSMPLCYAADSQTKRIYRIDCSTSPIASDAWGTPFRGVVTRMALSPAVNGNRSLVVADSYGDVHCMTVSSSASEPAFARTCCLPPHRRGKKAKRRHGAIENRNTNKIFATSIGFSKDGTLCFITSSNSVLHCFKIGGEEFELLWHVDIRTNINHGKLRHTKGGAHGAVDTRVEIPGQIFHTVQVESIERRTKKGLPTSVKLALFADSLILAGDITCNPTAAPEAIFTVVKSRFSDENESKMWMGSHVLGCAALDETQWVHGLTDTITDKPDDEDDEAGEPQKKKTRRRSGSVGGGEVTRGLSGDRSVVLCSVIDQSDIDQQLPPAFDRKRFYR</sequence>
<dbReference type="EMBL" id="JAAPAO010000810">
    <property type="protein sequence ID" value="KAF4653545.1"/>
    <property type="molecule type" value="Genomic_DNA"/>
</dbReference>
<dbReference type="SUPFAM" id="SSF101898">
    <property type="entry name" value="NHL repeat"/>
    <property type="match status" value="1"/>
</dbReference>
<reference evidence="2 3" key="1">
    <citation type="submission" date="2020-04" db="EMBL/GenBank/DDBJ databases">
        <title>Perkinsus chesapeaki whole genome sequence.</title>
        <authorList>
            <person name="Bogema D.R."/>
        </authorList>
    </citation>
    <scope>NUCLEOTIDE SEQUENCE [LARGE SCALE GENOMIC DNA]</scope>
    <source>
        <strain evidence="2">ATCC PRA-425</strain>
    </source>
</reference>
<dbReference type="SMART" id="SM00320">
    <property type="entry name" value="WD40"/>
    <property type="match status" value="5"/>
</dbReference>
<name>A0A7J6L1S1_PERCH</name>
<feature type="non-terminal residue" evidence="2">
    <location>
        <position position="1"/>
    </location>
</feature>
<organism evidence="2 3">
    <name type="scientific">Perkinsus chesapeaki</name>
    <name type="common">Clam parasite</name>
    <name type="synonym">Perkinsus andrewsi</name>
    <dbReference type="NCBI Taxonomy" id="330153"/>
    <lineage>
        <taxon>Eukaryota</taxon>
        <taxon>Sar</taxon>
        <taxon>Alveolata</taxon>
        <taxon>Perkinsozoa</taxon>
        <taxon>Perkinsea</taxon>
        <taxon>Perkinsida</taxon>
        <taxon>Perkinsidae</taxon>
        <taxon>Perkinsus</taxon>
    </lineage>
</organism>
<dbReference type="GO" id="GO:0000462">
    <property type="term" value="P:maturation of SSU-rRNA from tricistronic rRNA transcript (SSU-rRNA, 5.8S rRNA, LSU-rRNA)"/>
    <property type="evidence" value="ECO:0007669"/>
    <property type="project" value="InterPro"/>
</dbReference>
<dbReference type="PANTHER" id="PTHR44163:SF1">
    <property type="entry name" value="U3 SMALL NUCLEOLAR RNA-ASSOCIATED PROTEIN 4 HOMOLOG"/>
    <property type="match status" value="1"/>
</dbReference>
<keyword evidence="3" id="KW-1185">Reference proteome</keyword>
<accession>A0A7J6L1S1</accession>
<evidence type="ECO:0000256" key="1">
    <source>
        <dbReference type="SAM" id="MobiDB-lite"/>
    </source>
</evidence>
<comment type="caution">
    <text evidence="2">The sequence shown here is derived from an EMBL/GenBank/DDBJ whole genome shotgun (WGS) entry which is preliminary data.</text>
</comment>
<dbReference type="GO" id="GO:0034455">
    <property type="term" value="C:t-UTP complex"/>
    <property type="evidence" value="ECO:0007669"/>
    <property type="project" value="TreeGrafter"/>
</dbReference>
<evidence type="ECO:0000313" key="3">
    <source>
        <dbReference type="Proteomes" id="UP000591131"/>
    </source>
</evidence>
<evidence type="ECO:0000313" key="2">
    <source>
        <dbReference type="EMBL" id="KAF4653545.1"/>
    </source>
</evidence>
<dbReference type="GO" id="GO:0032040">
    <property type="term" value="C:small-subunit processome"/>
    <property type="evidence" value="ECO:0007669"/>
    <property type="project" value="TreeGrafter"/>
</dbReference>
<proteinExistence type="predicted"/>
<protein>
    <submittedName>
        <fullName evidence="2">Cirrhosis, autosomal recessive 1A (Cirhin)</fullName>
    </submittedName>
</protein>
<dbReference type="Proteomes" id="UP000591131">
    <property type="component" value="Unassembled WGS sequence"/>
</dbReference>
<dbReference type="InterPro" id="IPR001680">
    <property type="entry name" value="WD40_rpt"/>
</dbReference>
<dbReference type="SUPFAM" id="SSF50978">
    <property type="entry name" value="WD40 repeat-like"/>
    <property type="match status" value="1"/>
</dbReference>
<dbReference type="OrthoDB" id="8883818at2759"/>
<dbReference type="Gene3D" id="2.130.10.10">
    <property type="entry name" value="YVTN repeat-like/Quinoprotein amine dehydrogenase"/>
    <property type="match status" value="2"/>
</dbReference>
<dbReference type="PANTHER" id="PTHR44163">
    <property type="entry name" value="U3 SMALL NUCLEOLAR RNA-ASSOCIATED PROTEIN 4 HOMOLOG"/>
    <property type="match status" value="1"/>
</dbReference>
<dbReference type="AlphaFoldDB" id="A0A7J6L1S1"/>
<dbReference type="GO" id="GO:0030686">
    <property type="term" value="C:90S preribosome"/>
    <property type="evidence" value="ECO:0007669"/>
    <property type="project" value="InterPro"/>
</dbReference>
<gene>
    <name evidence="2" type="primary">CIRH1A_2</name>
    <name evidence="2" type="ORF">FOL47_010470</name>
</gene>
<dbReference type="GO" id="GO:0003723">
    <property type="term" value="F:RNA binding"/>
    <property type="evidence" value="ECO:0007669"/>
    <property type="project" value="TreeGrafter"/>
</dbReference>
<feature type="region of interest" description="Disordered" evidence="1">
    <location>
        <begin position="661"/>
        <end position="698"/>
    </location>
</feature>